<accession>A0AAU4K348</accession>
<protein>
    <submittedName>
        <fullName evidence="3">YlxR family protein</fullName>
    </submittedName>
</protein>
<evidence type="ECO:0000256" key="1">
    <source>
        <dbReference type="SAM" id="MobiDB-lite"/>
    </source>
</evidence>
<dbReference type="Gene3D" id="3.30.1230.10">
    <property type="entry name" value="YlxR-like"/>
    <property type="match status" value="1"/>
</dbReference>
<evidence type="ECO:0000259" key="2">
    <source>
        <dbReference type="Pfam" id="PF04296"/>
    </source>
</evidence>
<dbReference type="AlphaFoldDB" id="A0AAU4K348"/>
<evidence type="ECO:0000313" key="3">
    <source>
        <dbReference type="EMBL" id="WUM20444.1"/>
    </source>
</evidence>
<dbReference type="EMBL" id="CP108021">
    <property type="protein sequence ID" value="WUM20444.1"/>
    <property type="molecule type" value="Genomic_DNA"/>
</dbReference>
<gene>
    <name evidence="3" type="ORF">OG579_00905</name>
</gene>
<dbReference type="InterPro" id="IPR037465">
    <property type="entry name" value="YlxR"/>
</dbReference>
<dbReference type="InterPro" id="IPR035931">
    <property type="entry name" value="YlxR-like_sf"/>
</dbReference>
<proteinExistence type="predicted"/>
<name>A0AAU4K348_9NOCA</name>
<feature type="domain" description="YlxR" evidence="2">
    <location>
        <begin position="13"/>
        <end position="89"/>
    </location>
</feature>
<keyword evidence="4" id="KW-1185">Reference proteome</keyword>
<feature type="compositionally biased region" description="Basic and acidic residues" evidence="1">
    <location>
        <begin position="94"/>
        <end position="103"/>
    </location>
</feature>
<reference evidence="3 4" key="1">
    <citation type="submission" date="2022-10" db="EMBL/GenBank/DDBJ databases">
        <title>The complete genomes of actinobacterial strains from the NBC collection.</title>
        <authorList>
            <person name="Joergensen T.S."/>
            <person name="Alvarez Arevalo M."/>
            <person name="Sterndorff E.B."/>
            <person name="Faurdal D."/>
            <person name="Vuksanovic O."/>
            <person name="Mourched A.-S."/>
            <person name="Charusanti P."/>
            <person name="Shaw S."/>
            <person name="Blin K."/>
            <person name="Weber T."/>
        </authorList>
    </citation>
    <scope>NUCLEOTIDE SEQUENCE [LARGE SCALE GENOMIC DNA]</scope>
    <source>
        <strain evidence="3 4">NBC_00319</strain>
    </source>
</reference>
<dbReference type="RefSeq" id="WP_328857749.1">
    <property type="nucleotide sequence ID" value="NZ_CP108021.1"/>
</dbReference>
<dbReference type="PANTHER" id="PTHR34215">
    <property type="entry name" value="BLL0784 PROTEIN"/>
    <property type="match status" value="1"/>
</dbReference>
<feature type="region of interest" description="Disordered" evidence="1">
    <location>
        <begin position="94"/>
        <end position="117"/>
    </location>
</feature>
<evidence type="ECO:0000313" key="4">
    <source>
        <dbReference type="Proteomes" id="UP001432128"/>
    </source>
</evidence>
<organism evidence="3 4">
    <name type="scientific">Williamsia herbipolensis</name>
    <dbReference type="NCBI Taxonomy" id="1603258"/>
    <lineage>
        <taxon>Bacteria</taxon>
        <taxon>Bacillati</taxon>
        <taxon>Actinomycetota</taxon>
        <taxon>Actinomycetes</taxon>
        <taxon>Mycobacteriales</taxon>
        <taxon>Nocardiaceae</taxon>
        <taxon>Williamsia</taxon>
    </lineage>
</organism>
<dbReference type="Proteomes" id="UP001432128">
    <property type="component" value="Chromosome"/>
</dbReference>
<dbReference type="KEGG" id="whr:OG579_00905"/>
<dbReference type="InterPro" id="IPR007393">
    <property type="entry name" value="YlxR_dom"/>
</dbReference>
<dbReference type="PANTHER" id="PTHR34215:SF1">
    <property type="entry name" value="YLXR DOMAIN-CONTAINING PROTEIN"/>
    <property type="match status" value="1"/>
</dbReference>
<dbReference type="SUPFAM" id="SSF64376">
    <property type="entry name" value="YlxR-like"/>
    <property type="match status" value="1"/>
</dbReference>
<dbReference type="Pfam" id="PF04296">
    <property type="entry name" value="YlxR"/>
    <property type="match status" value="1"/>
</dbReference>
<sequence>MVEKALTTTGPVRTCIGCRTRAAAADLVRVVAAVEQGAPIVTIDRTSTMPGRGAWLHHNPDCVRAAVRRKAFGPALRVPGLTADADRLEREMAESAWPEREVGDGWITTVGTSRSHR</sequence>